<organism evidence="1 2">
    <name type="scientific">Streptomyces triculaminicus</name>
    <dbReference type="NCBI Taxonomy" id="2816232"/>
    <lineage>
        <taxon>Bacteria</taxon>
        <taxon>Bacillati</taxon>
        <taxon>Actinomycetota</taxon>
        <taxon>Actinomycetes</taxon>
        <taxon>Kitasatosporales</taxon>
        <taxon>Streptomycetaceae</taxon>
        <taxon>Streptomyces</taxon>
    </lineage>
</organism>
<proteinExistence type="predicted"/>
<evidence type="ECO:0000313" key="1">
    <source>
        <dbReference type="EMBL" id="MBO0656357.1"/>
    </source>
</evidence>
<evidence type="ECO:0000313" key="2">
    <source>
        <dbReference type="Proteomes" id="UP000664781"/>
    </source>
</evidence>
<reference evidence="1" key="1">
    <citation type="submission" date="2021-03" db="EMBL/GenBank/DDBJ databases">
        <title>Streptomyces strains.</title>
        <authorList>
            <person name="Lund M.B."/>
            <person name="Toerring T."/>
        </authorList>
    </citation>
    <scope>NUCLEOTIDE SEQUENCE</scope>
    <source>
        <strain evidence="1">JCM 4242</strain>
    </source>
</reference>
<accession>A0A939FS51</accession>
<keyword evidence="2" id="KW-1185">Reference proteome</keyword>
<name>A0A939FS51_9ACTN</name>
<gene>
    <name evidence="1" type="ORF">J1792_27510</name>
</gene>
<sequence>MRSQPAPGVSVNIGTDGCLELRSDSTVRPGVYRWAPVCTAMWIALRQHDGDVDAAARTLASQWGTAPTDTRADLGIWVDELRDAGLAY</sequence>
<dbReference type="AlphaFoldDB" id="A0A939FS51"/>
<dbReference type="RefSeq" id="WP_086571437.1">
    <property type="nucleotide sequence ID" value="NZ_JAFMOF010000004.1"/>
</dbReference>
<protein>
    <submittedName>
        <fullName evidence="1">PqqD family protein</fullName>
    </submittedName>
</protein>
<dbReference type="Proteomes" id="UP000664781">
    <property type="component" value="Unassembled WGS sequence"/>
</dbReference>
<comment type="caution">
    <text evidence="1">The sequence shown here is derived from an EMBL/GenBank/DDBJ whole genome shotgun (WGS) entry which is preliminary data.</text>
</comment>
<dbReference type="EMBL" id="JAFMOF010000004">
    <property type="protein sequence ID" value="MBO0656357.1"/>
    <property type="molecule type" value="Genomic_DNA"/>
</dbReference>